<dbReference type="InterPro" id="IPR014883">
    <property type="entry name" value="VRR_NUC"/>
</dbReference>
<comment type="similarity">
    <text evidence="3 15">Belongs to the FAN1 family.</text>
</comment>
<dbReference type="Gene3D" id="3.30.160.60">
    <property type="entry name" value="Classic Zinc Finger"/>
    <property type="match status" value="1"/>
</dbReference>
<dbReference type="GO" id="GO:0017108">
    <property type="term" value="F:5'-flap endonuclease activity"/>
    <property type="evidence" value="ECO:0007669"/>
    <property type="project" value="TreeGrafter"/>
</dbReference>
<comment type="cofactor">
    <cofactor evidence="15">
        <name>Mg(2+)</name>
        <dbReference type="ChEBI" id="CHEBI:18420"/>
    </cofactor>
    <cofactor evidence="15">
        <name>Mn(2+)</name>
        <dbReference type="ChEBI" id="CHEBI:29035"/>
    </cofactor>
</comment>
<dbReference type="Pfam" id="PF21170">
    <property type="entry name" value="FAN1_TPR"/>
    <property type="match status" value="1"/>
</dbReference>
<dbReference type="Pfam" id="PF08774">
    <property type="entry name" value="VRR_NUC"/>
    <property type="match status" value="1"/>
</dbReference>
<dbReference type="GO" id="GO:0036297">
    <property type="term" value="P:interstrand cross-link repair"/>
    <property type="evidence" value="ECO:0007669"/>
    <property type="project" value="InterPro"/>
</dbReference>
<dbReference type="Pfam" id="PF08797">
    <property type="entry name" value="HIRAN"/>
    <property type="match status" value="1"/>
</dbReference>
<protein>
    <recommendedName>
        <fullName evidence="15">Fanconi-associated nuclease</fullName>
        <ecNumber evidence="15">3.1.4.1</ecNumber>
    </recommendedName>
</protein>
<reference evidence="18 19" key="2">
    <citation type="journal article" date="2019" name="Plant Biotechnol. J.">
        <title>The red bayberry genome and genetic basis of sex determination.</title>
        <authorList>
            <person name="Jia H.M."/>
            <person name="Jia H.J."/>
            <person name="Cai Q.L."/>
            <person name="Wang Y."/>
            <person name="Zhao H.B."/>
            <person name="Yang W.F."/>
            <person name="Wang G.Y."/>
            <person name="Li Y.H."/>
            <person name="Zhan D.L."/>
            <person name="Shen Y.T."/>
            <person name="Niu Q.F."/>
            <person name="Chang L."/>
            <person name="Qiu J."/>
            <person name="Zhao L."/>
            <person name="Xie H.B."/>
            <person name="Fu W.Y."/>
            <person name="Jin J."/>
            <person name="Li X.W."/>
            <person name="Jiao Y."/>
            <person name="Zhou C.C."/>
            <person name="Tu T."/>
            <person name="Chai C.Y."/>
            <person name="Gao J.L."/>
            <person name="Fan L.J."/>
            <person name="van de Weg E."/>
            <person name="Wang J.Y."/>
            <person name="Gao Z.S."/>
        </authorList>
    </citation>
    <scope>NUCLEOTIDE SEQUENCE [LARGE SCALE GENOMIC DNA]</scope>
    <source>
        <tissue evidence="18">Leaves</tissue>
    </source>
</reference>
<keyword evidence="13 15" id="KW-0539">Nucleus</keyword>
<dbReference type="InterPro" id="IPR049125">
    <property type="entry name" value="FAN1-like_WH"/>
</dbReference>
<evidence type="ECO:0000256" key="11">
    <source>
        <dbReference type="ARBA" id="ARBA00023204"/>
    </source>
</evidence>
<keyword evidence="10 15" id="KW-0460">Magnesium</keyword>
<dbReference type="AlphaFoldDB" id="A0A6A1VKK1"/>
<dbReference type="GO" id="GO:0008270">
    <property type="term" value="F:zinc ion binding"/>
    <property type="evidence" value="ECO:0007669"/>
    <property type="project" value="UniProtKB-KW"/>
</dbReference>
<evidence type="ECO:0000256" key="5">
    <source>
        <dbReference type="ARBA" id="ARBA00022723"/>
    </source>
</evidence>
<evidence type="ECO:0000256" key="6">
    <source>
        <dbReference type="ARBA" id="ARBA00022763"/>
    </source>
</evidence>
<keyword evidence="4 15" id="KW-0540">Nuclease</keyword>
<dbReference type="Gene3D" id="3.40.1350.10">
    <property type="match status" value="1"/>
</dbReference>
<evidence type="ECO:0000313" key="17">
    <source>
        <dbReference type="EMBL" id="KAB1213432.1"/>
    </source>
</evidence>
<name>A0A6A1VKK1_9ROSI</name>
<feature type="domain" description="UBZ4-type" evidence="16">
    <location>
        <begin position="68"/>
        <end position="97"/>
    </location>
</feature>
<dbReference type="InterPro" id="IPR049132">
    <property type="entry name" value="FAN1-like_euk"/>
</dbReference>
<dbReference type="InterPro" id="IPR011856">
    <property type="entry name" value="tRNA_endonuc-like_dom_sf"/>
</dbReference>
<evidence type="ECO:0000313" key="19">
    <source>
        <dbReference type="Proteomes" id="UP000516437"/>
    </source>
</evidence>
<keyword evidence="6 14" id="KW-0227">DNA damage</keyword>
<dbReference type="EC" id="3.1.4.1" evidence="15"/>
<keyword evidence="9" id="KW-0862">Zinc</keyword>
<keyword evidence="11 14" id="KW-0234">DNA repair</keyword>
<sequence>MLNGRESLIRLVGKRRRFLPNRESLFSEAIGSCDDGKIASIANSEADKLEESKEAREFGDENFPSEELVTCPVCGNKVHGEHNAINSHLDACLSRGTKRKLTQRTLLESNFWSRSKFQSSSFGLERLESNAFGRGLDDNLVQSAVHQLPHLGATEENNINICKSSTKSEPVVQTHIDGPSENLVNVDWPNYNTDTTLHLSPKNEVAKSEVDVTVDDVSGVKLETFIVGRKFSDEENLHTGARISLLRDPDNGKDPNAIKVVSEDTGCCKMLGFLPRELAQYLSPLIDKCWLSFEGCVSAVPKRPFDNVPIEIVCCKSILNGEKEYEIEEAFKCLWKNAKRVVDSNKNYPSSMTKYQKNFCVLIDEVLRSNPHLFNDDEKNFLESFTSLSNDSQRLFIRLYTRKGPWFRMSNIAYSEVLDPQEAVKALSATGYVSSLEDVDELHRNDIKEMMNLLTVSELRDVLCKLKKFSVENSYGIDVLRMYRVRTMSVSLVGGAIHSVAGIAFIWLLPGLAFSVVQNCNSGTRKNDLIDSLLSSYKEGLWYEHDFTPLPSLILDKTGCFIQISSKAESLIWRAERLFFLNSDQDLSAFLLVDLGIVKYPTYNCIISEQIFPGRDDLQAYEEAIEVAQLMDEALDVDNVELLLRCIKIADSRISSSLTKAVRSTSELASTFLSYFSASWVYSKVVSLGVSFLERERRYNVAINLLKRLLNCFSCDGRRGYWTLRLSINLEHIGYPNESLAVAEDGLQDLWVRAGSRVAMQRRVLRLGKPPRRWKIPSFSASIKRKITEVHVQGRPLNCEMGMKNRFYGEDGEQCGVEQLALQYYAGEGGGWQGVHTESGIWLTIFGLLMWDVIFSDNAPLDLETDRFYLARKSCIESRLQKIHAGMAEEIVITSWESHEGKACRGVNWNRHSLTELRAAVTCVGGSCLASLCRHLAQDYRSWSSGMPDLLLWRFHGEYRGEAKLVEVKGPRDRLSEQQRAWLLFLIDCGFNAEVCKVSPVGPCA</sequence>
<evidence type="ECO:0000313" key="18">
    <source>
        <dbReference type="EMBL" id="KAB1213439.1"/>
    </source>
</evidence>
<keyword evidence="19" id="KW-1185">Reference proteome</keyword>
<dbReference type="Pfam" id="PF21315">
    <property type="entry name" value="FAN1_HTH"/>
    <property type="match status" value="1"/>
</dbReference>
<dbReference type="InterPro" id="IPR049126">
    <property type="entry name" value="FAN1-like_TPR"/>
</dbReference>
<dbReference type="InterPro" id="IPR006642">
    <property type="entry name" value="Rad18_UBZ4"/>
</dbReference>
<dbReference type="SMART" id="SM00990">
    <property type="entry name" value="VRR_NUC"/>
    <property type="match status" value="1"/>
</dbReference>
<dbReference type="FunFam" id="3.30.160.60:FF:000331">
    <property type="entry name" value="E3 ubiquitin-protein ligase RAD18"/>
    <property type="match status" value="1"/>
</dbReference>
<dbReference type="Gene3D" id="3.30.70.2330">
    <property type="match status" value="1"/>
</dbReference>
<keyword evidence="5 15" id="KW-0479">Metal-binding</keyword>
<dbReference type="PROSITE" id="PS51908">
    <property type="entry name" value="ZF_UBZ4"/>
    <property type="match status" value="1"/>
</dbReference>
<dbReference type="SMART" id="SM00734">
    <property type="entry name" value="ZnF_Rad18"/>
    <property type="match status" value="1"/>
</dbReference>
<comment type="catalytic activity">
    <reaction evidence="1 15">
        <text>Hydrolytically removes 5'-nucleotides successively from the 3'-hydroxy termini of 3'-hydroxy-terminated oligonucleotides.</text>
        <dbReference type="EC" id="3.1.4.1"/>
    </reaction>
</comment>
<gene>
    <name evidence="18" type="ORF">CJ030_MR5G003491</name>
    <name evidence="17" type="ORF">CJ030_MR5G003498</name>
</gene>
<dbReference type="GO" id="GO:0005634">
    <property type="term" value="C:nucleus"/>
    <property type="evidence" value="ECO:0007669"/>
    <property type="project" value="UniProtKB-SubCell"/>
</dbReference>
<evidence type="ECO:0000256" key="14">
    <source>
        <dbReference type="PROSITE-ProRule" id="PRU01256"/>
    </source>
</evidence>
<accession>A0A6A1VKK1</accession>
<dbReference type="SMART" id="SM00910">
    <property type="entry name" value="HIRAN"/>
    <property type="match status" value="1"/>
</dbReference>
<dbReference type="GO" id="GO:0016818">
    <property type="term" value="F:hydrolase activity, acting on acid anhydrides, in phosphorus-containing anhydrides"/>
    <property type="evidence" value="ECO:0007669"/>
    <property type="project" value="InterPro"/>
</dbReference>
<evidence type="ECO:0000256" key="2">
    <source>
        <dbReference type="ARBA" id="ARBA00004123"/>
    </source>
</evidence>
<comment type="subcellular location">
    <subcellularLocation>
        <location evidence="2 15">Nucleus</location>
    </subcellularLocation>
</comment>
<evidence type="ECO:0000256" key="15">
    <source>
        <dbReference type="RuleBase" id="RU365033"/>
    </source>
</evidence>
<evidence type="ECO:0000256" key="4">
    <source>
        <dbReference type="ARBA" id="ARBA00022722"/>
    </source>
</evidence>
<reference evidence="18" key="1">
    <citation type="submission" date="2018-07" db="EMBL/GenBank/DDBJ databases">
        <authorList>
            <person name="Gao Z.-S."/>
            <person name="Jia H.-M."/>
            <person name="Jia H.-J."/>
            <person name="Cai Q.-L."/>
            <person name="Wang Y."/>
            <person name="Zhao H.-B."/>
        </authorList>
    </citation>
    <scope>NUCLEOTIDE SEQUENCE</scope>
    <source>
        <tissue evidence="18">Leaves</tissue>
    </source>
</reference>
<dbReference type="InterPro" id="IPR033315">
    <property type="entry name" value="Fan1-like"/>
</dbReference>
<evidence type="ECO:0000256" key="12">
    <source>
        <dbReference type="ARBA" id="ARBA00023211"/>
    </source>
</evidence>
<dbReference type="EMBL" id="RXIC02000023">
    <property type="protein sequence ID" value="KAB1213439.1"/>
    <property type="molecule type" value="Genomic_DNA"/>
</dbReference>
<proteinExistence type="inferred from homology"/>
<dbReference type="InterPro" id="IPR014905">
    <property type="entry name" value="HIRAN"/>
</dbReference>
<evidence type="ECO:0000259" key="16">
    <source>
        <dbReference type="PROSITE" id="PS51908"/>
    </source>
</evidence>
<keyword evidence="8 15" id="KW-0378">Hydrolase</keyword>
<evidence type="ECO:0000256" key="10">
    <source>
        <dbReference type="ARBA" id="ARBA00022842"/>
    </source>
</evidence>
<organism evidence="18 19">
    <name type="scientific">Morella rubra</name>
    <name type="common">Chinese bayberry</name>
    <dbReference type="NCBI Taxonomy" id="262757"/>
    <lineage>
        <taxon>Eukaryota</taxon>
        <taxon>Viridiplantae</taxon>
        <taxon>Streptophyta</taxon>
        <taxon>Embryophyta</taxon>
        <taxon>Tracheophyta</taxon>
        <taxon>Spermatophyta</taxon>
        <taxon>Magnoliopsida</taxon>
        <taxon>eudicotyledons</taxon>
        <taxon>Gunneridae</taxon>
        <taxon>Pentapetalae</taxon>
        <taxon>rosids</taxon>
        <taxon>fabids</taxon>
        <taxon>Fagales</taxon>
        <taxon>Myricaceae</taxon>
        <taxon>Morella</taxon>
    </lineage>
</organism>
<evidence type="ECO:0000256" key="13">
    <source>
        <dbReference type="ARBA" id="ARBA00023242"/>
    </source>
</evidence>
<evidence type="ECO:0000256" key="1">
    <source>
        <dbReference type="ARBA" id="ARBA00000983"/>
    </source>
</evidence>
<dbReference type="CDD" id="cd22326">
    <property type="entry name" value="FAN1-like"/>
    <property type="match status" value="1"/>
</dbReference>
<dbReference type="GO" id="GO:0008409">
    <property type="term" value="F:5'-3' exonuclease activity"/>
    <property type="evidence" value="ECO:0007669"/>
    <property type="project" value="TreeGrafter"/>
</dbReference>
<keyword evidence="7 14" id="KW-0863">Zinc-finger</keyword>
<evidence type="ECO:0000256" key="3">
    <source>
        <dbReference type="ARBA" id="ARBA00005533"/>
    </source>
</evidence>
<comment type="function">
    <text evidence="15">Nuclease required for the repair of DNA interstrand cross-links (ICL). Acts as a 5'-3' exonuclease that anchors at a cut end of DNA and cleaves DNA successively at every third nucleotide, allowing to excise an ICL from one strand through flanking incisions.</text>
</comment>
<dbReference type="GO" id="GO:0070336">
    <property type="term" value="F:flap-structured DNA binding"/>
    <property type="evidence" value="ECO:0007669"/>
    <property type="project" value="TreeGrafter"/>
</dbReference>
<dbReference type="Proteomes" id="UP000516437">
    <property type="component" value="Chromosome 5"/>
</dbReference>
<comment type="caution">
    <text evidence="18">The sequence shown here is derived from an EMBL/GenBank/DDBJ whole genome shotgun (WGS) entry which is preliminary data.</text>
</comment>
<dbReference type="PANTHER" id="PTHR15749:SF4">
    <property type="entry name" value="FANCONI-ASSOCIATED NUCLEASE 1"/>
    <property type="match status" value="1"/>
</dbReference>
<evidence type="ECO:0000256" key="8">
    <source>
        <dbReference type="ARBA" id="ARBA00022801"/>
    </source>
</evidence>
<dbReference type="PANTHER" id="PTHR15749">
    <property type="entry name" value="FANCONI-ASSOCIATED NUCLEASE 1"/>
    <property type="match status" value="1"/>
</dbReference>
<evidence type="ECO:0000256" key="7">
    <source>
        <dbReference type="ARBA" id="ARBA00022771"/>
    </source>
</evidence>
<reference evidence="18" key="3">
    <citation type="submission" date="2019-09" db="EMBL/GenBank/DDBJ databases">
        <authorList>
            <person name="Gao Z."/>
        </authorList>
    </citation>
    <scope>NUCLEOTIDE SEQUENCE</scope>
    <source>
        <tissue evidence="18">Leaves</tissue>
    </source>
</reference>
<keyword evidence="12 15" id="KW-0464">Manganese</keyword>
<dbReference type="EMBL" id="RXIC02000023">
    <property type="protein sequence ID" value="KAB1213432.1"/>
    <property type="molecule type" value="Genomic_DNA"/>
</dbReference>
<evidence type="ECO:0000256" key="9">
    <source>
        <dbReference type="ARBA" id="ARBA00022833"/>
    </source>
</evidence>
<dbReference type="GO" id="GO:0004528">
    <property type="term" value="F:phosphodiesterase I activity"/>
    <property type="evidence" value="ECO:0007669"/>
    <property type="project" value="UniProtKB-EC"/>
</dbReference>
<dbReference type="OrthoDB" id="76364at2759"/>